<keyword evidence="3" id="KW-1185">Reference proteome</keyword>
<keyword evidence="1" id="KW-0812">Transmembrane</keyword>
<comment type="caution">
    <text evidence="2">The sequence shown here is derived from an EMBL/GenBank/DDBJ whole genome shotgun (WGS) entry which is preliminary data.</text>
</comment>
<dbReference type="Proteomes" id="UP000253345">
    <property type="component" value="Unassembled WGS sequence"/>
</dbReference>
<dbReference type="OrthoDB" id="8115457at2"/>
<accession>A0A368ZCD4</accession>
<reference evidence="2 3" key="1">
    <citation type="submission" date="2018-07" db="EMBL/GenBank/DDBJ databases">
        <title>Genomic Encyclopedia of Type Strains, Phase III (KMG-III): the genomes of soil and plant-associated and newly described type strains.</title>
        <authorList>
            <person name="Whitman W."/>
        </authorList>
    </citation>
    <scope>NUCLEOTIDE SEQUENCE [LARGE SCALE GENOMIC DNA]</scope>
    <source>
        <strain evidence="2 3">CECT 8525</strain>
    </source>
</reference>
<evidence type="ECO:0000256" key="1">
    <source>
        <dbReference type="SAM" id="Phobius"/>
    </source>
</evidence>
<protein>
    <submittedName>
        <fullName evidence="2">Uncharacterized protein</fullName>
    </submittedName>
</protein>
<evidence type="ECO:0000313" key="2">
    <source>
        <dbReference type="EMBL" id="RCW88847.1"/>
    </source>
</evidence>
<gene>
    <name evidence="2" type="ORF">DFP89_101285</name>
</gene>
<dbReference type="EMBL" id="QPJL01000001">
    <property type="protein sequence ID" value="RCW88847.1"/>
    <property type="molecule type" value="Genomic_DNA"/>
</dbReference>
<sequence>MPKLVRLYILSIAIGFALAAVFTGLLVALDVAGLRHLMTTTHGGWIAVLMMVFFHGILFSGVQFAIRIMLMAEDDGPTQGLRQRIWRFSTPLRVSAAARKD</sequence>
<evidence type="ECO:0000313" key="3">
    <source>
        <dbReference type="Proteomes" id="UP000253345"/>
    </source>
</evidence>
<proteinExistence type="predicted"/>
<feature type="transmembrane region" description="Helical" evidence="1">
    <location>
        <begin position="44"/>
        <end position="66"/>
    </location>
</feature>
<dbReference type="AlphaFoldDB" id="A0A368ZCD4"/>
<dbReference type="RefSeq" id="WP_114347591.1">
    <property type="nucleotide sequence ID" value="NZ_QPJL01000001.1"/>
</dbReference>
<keyword evidence="1" id="KW-0472">Membrane</keyword>
<name>A0A368ZCD4_9RHOB</name>
<organism evidence="2 3">
    <name type="scientific">Paracoccus lutimaris</name>
    <dbReference type="NCBI Taxonomy" id="1490030"/>
    <lineage>
        <taxon>Bacteria</taxon>
        <taxon>Pseudomonadati</taxon>
        <taxon>Pseudomonadota</taxon>
        <taxon>Alphaproteobacteria</taxon>
        <taxon>Rhodobacterales</taxon>
        <taxon>Paracoccaceae</taxon>
        <taxon>Paracoccus</taxon>
    </lineage>
</organism>
<keyword evidence="1" id="KW-1133">Transmembrane helix</keyword>
<feature type="transmembrane region" description="Helical" evidence="1">
    <location>
        <begin position="7"/>
        <end position="32"/>
    </location>
</feature>